<keyword evidence="4" id="KW-0056">Arginine metabolism</keyword>
<gene>
    <name evidence="11" type="ORF">U725_00268</name>
</gene>
<evidence type="ECO:0000256" key="1">
    <source>
        <dbReference type="ARBA" id="ARBA00005118"/>
    </source>
</evidence>
<dbReference type="PANTHER" id="PTHR30409:SF1">
    <property type="entry name" value="CARBAMATE KINASE-RELATED"/>
    <property type="match status" value="1"/>
</dbReference>
<comment type="catalytic activity">
    <reaction evidence="7">
        <text>hydrogencarbonate + NH4(+) + ATP = carbamoyl phosphate + ADP + H2O + H(+)</text>
        <dbReference type="Rhea" id="RHEA:10152"/>
        <dbReference type="ChEBI" id="CHEBI:15377"/>
        <dbReference type="ChEBI" id="CHEBI:15378"/>
        <dbReference type="ChEBI" id="CHEBI:17544"/>
        <dbReference type="ChEBI" id="CHEBI:28938"/>
        <dbReference type="ChEBI" id="CHEBI:30616"/>
        <dbReference type="ChEBI" id="CHEBI:58228"/>
        <dbReference type="ChEBI" id="CHEBI:456216"/>
        <dbReference type="EC" id="2.7.2.2"/>
    </reaction>
</comment>
<evidence type="ECO:0000313" key="11">
    <source>
        <dbReference type="EMBL" id="KEY63493.1"/>
    </source>
</evidence>
<dbReference type="PRINTS" id="PR01469">
    <property type="entry name" value="CARBMTKINASE"/>
</dbReference>
<dbReference type="Pfam" id="PF00696">
    <property type="entry name" value="AA_kinase"/>
    <property type="match status" value="1"/>
</dbReference>
<dbReference type="Proteomes" id="UP000028401">
    <property type="component" value="Unassembled WGS sequence"/>
</dbReference>
<name>A0A084ADW4_LACLC</name>
<accession>A0A084ADW4</accession>
<keyword evidence="5 9" id="KW-0808">Transferase</keyword>
<dbReference type="SUPFAM" id="SSF53633">
    <property type="entry name" value="Carbamate kinase-like"/>
    <property type="match status" value="1"/>
</dbReference>
<evidence type="ECO:0000256" key="5">
    <source>
        <dbReference type="ARBA" id="ARBA00022679"/>
    </source>
</evidence>
<dbReference type="NCBIfam" id="TIGR00746">
    <property type="entry name" value="arcC"/>
    <property type="match status" value="1"/>
</dbReference>
<evidence type="ECO:0000256" key="4">
    <source>
        <dbReference type="ARBA" id="ARBA00022503"/>
    </source>
</evidence>
<evidence type="ECO:0000256" key="9">
    <source>
        <dbReference type="PIRNR" id="PIRNR000723"/>
    </source>
</evidence>
<evidence type="ECO:0000256" key="2">
    <source>
        <dbReference type="ARBA" id="ARBA00011066"/>
    </source>
</evidence>
<organism evidence="11 12">
    <name type="scientific">Lactococcus cremoris subsp. cremoris GE214</name>
    <dbReference type="NCBI Taxonomy" id="1415168"/>
    <lineage>
        <taxon>Bacteria</taxon>
        <taxon>Bacillati</taxon>
        <taxon>Bacillota</taxon>
        <taxon>Bacilli</taxon>
        <taxon>Lactobacillales</taxon>
        <taxon>Streptococcaceae</taxon>
        <taxon>Lactococcus</taxon>
        <taxon>Lactococcus cremoris subsp. cremoris</taxon>
    </lineage>
</organism>
<dbReference type="AlphaFoldDB" id="A0A084ADW4"/>
<evidence type="ECO:0000259" key="10">
    <source>
        <dbReference type="Pfam" id="PF00696"/>
    </source>
</evidence>
<reference evidence="11 12" key="1">
    <citation type="submission" date="2014-06" db="EMBL/GenBank/DDBJ databases">
        <title>Draft genome sequence of the putrescine producing strain Lactococcus lactis subsp cremoris GE214.</title>
        <authorList>
            <person name="Ladero V."/>
            <person name="Linares D.M."/>
            <person name="del Rio B."/>
            <person name="Mayo B."/>
            <person name="Martin M.C."/>
            <person name="Fernandez M."/>
            <person name="Alvarez M.A."/>
        </authorList>
    </citation>
    <scope>NUCLEOTIDE SEQUENCE [LARGE SCALE GENOMIC DNA]</scope>
    <source>
        <strain evidence="11 12">GE214</strain>
    </source>
</reference>
<dbReference type="GO" id="GO:0005829">
    <property type="term" value="C:cytosol"/>
    <property type="evidence" value="ECO:0007669"/>
    <property type="project" value="TreeGrafter"/>
</dbReference>
<dbReference type="PANTHER" id="PTHR30409">
    <property type="entry name" value="CARBAMATE KINASE"/>
    <property type="match status" value="1"/>
</dbReference>
<dbReference type="FunFam" id="3.40.1160.10:FF:000007">
    <property type="entry name" value="Carbamate kinase"/>
    <property type="match status" value="1"/>
</dbReference>
<comment type="caution">
    <text evidence="11">The sequence shown here is derived from an EMBL/GenBank/DDBJ whole genome shotgun (WGS) entry which is preliminary data.</text>
</comment>
<dbReference type="RefSeq" id="WP_042747664.1">
    <property type="nucleotide sequence ID" value="NZ_AZSI01000007.1"/>
</dbReference>
<dbReference type="UniPathway" id="UPA00996">
    <property type="reaction ID" value="UER00366"/>
</dbReference>
<sequence>MVSRIVVALGGNAILTKDPSAAAQKKALEVTAEQLMPLIKDNDRQMVVTHGNGPQVGNLLLQQLGSDSEKNPAMPLDTVGAMTQGEIGFWTVQAFTRAMANNGLERYPVISAVTQTLVDENDPAFKNASKPIGPFYTEEQLPEIKNQFPDWELMEDAGRGYRRVVPSPRPLEIIEAKAFGPILESGSLLIASGGGGIPVIKDGNGYKGVEAVIDKDFSAAKLAEMVGADELLILTSGGDVYLNYGKEDQVHLETVKVSEMRKYVDEERFAKGSMGPKVEAAVSFVERTGKVATITSLDNVENFVKSGSGTRIVP</sequence>
<dbReference type="EMBL" id="AZSI01000007">
    <property type="protein sequence ID" value="KEY63493.1"/>
    <property type="molecule type" value="Genomic_DNA"/>
</dbReference>
<evidence type="ECO:0000256" key="7">
    <source>
        <dbReference type="ARBA" id="ARBA00048467"/>
    </source>
</evidence>
<keyword evidence="6 9" id="KW-0418">Kinase</keyword>
<evidence type="ECO:0000256" key="3">
    <source>
        <dbReference type="ARBA" id="ARBA00013070"/>
    </source>
</evidence>
<dbReference type="Gene3D" id="3.40.1160.10">
    <property type="entry name" value="Acetylglutamate kinase-like"/>
    <property type="match status" value="1"/>
</dbReference>
<feature type="domain" description="Aspartate/glutamate/uridylate kinase" evidence="10">
    <location>
        <begin position="4"/>
        <end position="295"/>
    </location>
</feature>
<comment type="pathway">
    <text evidence="1">Metabolic intermediate metabolism; carbamoyl phosphate degradation; CO(2) and NH(3) from carbamoyl phosphate: step 1/1.</text>
</comment>
<dbReference type="NCBIfam" id="NF009007">
    <property type="entry name" value="PRK12352.1"/>
    <property type="match status" value="1"/>
</dbReference>
<dbReference type="GO" id="GO:0019546">
    <property type="term" value="P:L-arginine deiminase pathway"/>
    <property type="evidence" value="ECO:0007669"/>
    <property type="project" value="TreeGrafter"/>
</dbReference>
<dbReference type="PATRIC" id="fig|1415168.3.peg.279"/>
<evidence type="ECO:0000256" key="8">
    <source>
        <dbReference type="NCBIfam" id="TIGR00746"/>
    </source>
</evidence>
<dbReference type="CDD" id="cd04235">
    <property type="entry name" value="AAK_CK"/>
    <property type="match status" value="1"/>
</dbReference>
<evidence type="ECO:0000313" key="12">
    <source>
        <dbReference type="Proteomes" id="UP000028401"/>
    </source>
</evidence>
<dbReference type="InterPro" id="IPR036393">
    <property type="entry name" value="AceGlu_kinase-like_sf"/>
</dbReference>
<comment type="similarity">
    <text evidence="2 9">Belongs to the carbamate kinase family.</text>
</comment>
<dbReference type="InterPro" id="IPR003964">
    <property type="entry name" value="Carb_kinase"/>
</dbReference>
<proteinExistence type="inferred from homology"/>
<dbReference type="PIRSF" id="PIRSF000723">
    <property type="entry name" value="Carbamate_kin"/>
    <property type="match status" value="1"/>
</dbReference>
<dbReference type="InterPro" id="IPR001048">
    <property type="entry name" value="Asp/Glu/Uridylate_kinase"/>
</dbReference>
<evidence type="ECO:0000256" key="6">
    <source>
        <dbReference type="ARBA" id="ARBA00022777"/>
    </source>
</evidence>
<protein>
    <recommendedName>
        <fullName evidence="3 8">Carbamate kinase</fullName>
    </recommendedName>
</protein>
<dbReference type="GO" id="GO:0008804">
    <property type="term" value="F:carbamate kinase activity"/>
    <property type="evidence" value="ECO:0007669"/>
    <property type="project" value="UniProtKB-UniRule"/>
</dbReference>